<dbReference type="NCBIfam" id="NF046003">
    <property type="entry name" value="DxFTY_mem_plasm"/>
    <property type="match status" value="1"/>
</dbReference>
<feature type="transmembrane region" description="Helical" evidence="2">
    <location>
        <begin position="58"/>
        <end position="77"/>
    </location>
</feature>
<feature type="transmembrane region" description="Helical" evidence="2">
    <location>
        <begin position="20"/>
        <end position="38"/>
    </location>
</feature>
<proteinExistence type="predicted"/>
<dbReference type="EMBL" id="CP025057">
    <property type="protein sequence ID" value="AUB31465.1"/>
    <property type="molecule type" value="Genomic_DNA"/>
</dbReference>
<dbReference type="AlphaFoldDB" id="A0A2K8SDN7"/>
<evidence type="ECO:0000256" key="2">
    <source>
        <dbReference type="SAM" id="Phobius"/>
    </source>
</evidence>
<organism evidence="3 4">
    <name type="scientific">Spiroplasma floricola 23-6</name>
    <dbReference type="NCBI Taxonomy" id="1336749"/>
    <lineage>
        <taxon>Bacteria</taxon>
        <taxon>Bacillati</taxon>
        <taxon>Mycoplasmatota</taxon>
        <taxon>Mollicutes</taxon>
        <taxon>Entomoplasmatales</taxon>
        <taxon>Spiroplasmataceae</taxon>
        <taxon>Spiroplasma</taxon>
    </lineage>
</organism>
<evidence type="ECO:0000313" key="3">
    <source>
        <dbReference type="EMBL" id="AUB31465.1"/>
    </source>
</evidence>
<keyword evidence="2" id="KW-0472">Membrane</keyword>
<evidence type="ECO:0000256" key="1">
    <source>
        <dbReference type="SAM" id="Coils"/>
    </source>
</evidence>
<reference evidence="3 4" key="1">
    <citation type="submission" date="2017-12" db="EMBL/GenBank/DDBJ databases">
        <title>Complete genome sequence of Spiroplasma floricola 23-6 (ATCC 29989).</title>
        <authorList>
            <person name="Tsai Y.-M."/>
            <person name="Wu P.-S."/>
            <person name="Lo W.-S."/>
            <person name="Kuo C.-H."/>
        </authorList>
    </citation>
    <scope>NUCLEOTIDE SEQUENCE [LARGE SCALE GENOMIC DNA]</scope>
    <source>
        <strain evidence="3 4">23-6</strain>
    </source>
</reference>
<feature type="coiled-coil region" evidence="1">
    <location>
        <begin position="181"/>
        <end position="234"/>
    </location>
</feature>
<dbReference type="KEGG" id="sfz:SFLOR_v1c04130"/>
<keyword evidence="2" id="KW-1133">Transmembrane helix</keyword>
<dbReference type="Proteomes" id="UP000231823">
    <property type="component" value="Chromosome"/>
</dbReference>
<dbReference type="RefSeq" id="WP_100916456.1">
    <property type="nucleotide sequence ID" value="NZ_CP025057.1"/>
</dbReference>
<accession>A0A2K8SDN7</accession>
<feature type="transmembrane region" description="Helical" evidence="2">
    <location>
        <begin position="89"/>
        <end position="108"/>
    </location>
</feature>
<dbReference type="OrthoDB" id="389620at2"/>
<gene>
    <name evidence="3" type="ORF">SFLOR_v1c04130</name>
</gene>
<evidence type="ECO:0008006" key="5">
    <source>
        <dbReference type="Google" id="ProtNLM"/>
    </source>
</evidence>
<feature type="transmembrane region" description="Helical" evidence="2">
    <location>
        <begin position="114"/>
        <end position="139"/>
    </location>
</feature>
<name>A0A2K8SDN7_9MOLU</name>
<keyword evidence="1" id="KW-0175">Coiled coil</keyword>
<protein>
    <recommendedName>
        <fullName evidence="5">Transmembrane protein</fullName>
    </recommendedName>
</protein>
<keyword evidence="2" id="KW-0812">Transmembrane</keyword>
<evidence type="ECO:0000313" key="4">
    <source>
        <dbReference type="Proteomes" id="UP000231823"/>
    </source>
</evidence>
<sequence length="234" mass="27867">MKNTILRDFNEQRTTFFRSLLFLLIESILPGLTIWLTVGFDFNFTLNNKLPSPNVGYVALICTIYFIYTFLLTYVFYKLKWHEIDHFTFAPLITLVLICITMFGSFMGNKGLWILAKFISILLIVVLLTPLFVFITTLVRNNGLKKIEEFEKVYEAYKNGEIIPNNKLLKAQRYQAYLIKKQAKTEELERFKMDLDQKIKEELENQERKLELKKQKIINKLDEKERKQREKQKD</sequence>
<keyword evidence="4" id="KW-1185">Reference proteome</keyword>